<dbReference type="Pfam" id="PF10220">
    <property type="entry name" value="Smg8_Smg9"/>
    <property type="match status" value="1"/>
</dbReference>
<evidence type="ECO:0000256" key="3">
    <source>
        <dbReference type="ARBA" id="ARBA00029509"/>
    </source>
</evidence>
<reference evidence="5 6" key="1">
    <citation type="submission" date="2019-07" db="EMBL/GenBank/DDBJ databases">
        <title>Draft genome assembly of a fouling barnacle, Amphibalanus amphitrite (Darwin, 1854): The first reference genome for Thecostraca.</title>
        <authorList>
            <person name="Kim W."/>
        </authorList>
    </citation>
    <scope>NUCLEOTIDE SEQUENCE [LARGE SCALE GENOMIC DNA]</scope>
    <source>
        <strain evidence="5">SNU_AA5</strain>
        <tissue evidence="5">Soma without cirri and trophi</tissue>
    </source>
</reference>
<protein>
    <recommendedName>
        <fullName evidence="3 4">Nonsense-mediated mRNA decay factor SMG8</fullName>
    </recommendedName>
</protein>
<proteinExistence type="inferred from homology"/>
<evidence type="ECO:0000313" key="5">
    <source>
        <dbReference type="EMBL" id="KAF0288849.1"/>
    </source>
</evidence>
<name>A0A6A4V6Q5_AMPAM</name>
<dbReference type="EMBL" id="VIIS01002075">
    <property type="protein sequence ID" value="KAF0288849.1"/>
    <property type="molecule type" value="Genomic_DNA"/>
</dbReference>
<comment type="function">
    <text evidence="4">Involved in nonsense-mediated decay (NMD) of mRNAs containing premature stop codons.</text>
</comment>
<gene>
    <name evidence="5" type="primary">smg8_1</name>
    <name evidence="5" type="ORF">FJT64_001379</name>
</gene>
<evidence type="ECO:0000313" key="6">
    <source>
        <dbReference type="Proteomes" id="UP000440578"/>
    </source>
</evidence>
<dbReference type="PANTHER" id="PTHR13091:SF0">
    <property type="entry name" value="NONSENSE-MEDIATED MRNA DECAY FACTOR SMG8"/>
    <property type="match status" value="1"/>
</dbReference>
<dbReference type="Proteomes" id="UP000440578">
    <property type="component" value="Unassembled WGS sequence"/>
</dbReference>
<keyword evidence="2 4" id="KW-0866">Nonsense-mediated mRNA decay</keyword>
<sequence>MSSEIGCGGILIKDYQCLLRQYGLMGLEISSTRVEGFYCAAENVVYLHLRSSLDTAALCRLCRDMRETIDESGLLTVWSELRYSAARALLLLFSVSHLVVLHHPNHVFDLSYIPLFLAIDACRQRLLRPVSDTLRSVAGLPSGWVNHGRPCPPRVLFHFGSVPPAVARHRPRSGRPATEQLQHSLEDQIYRLLRKVRLITNASVQSLFALPGNQPFVFVEGGRPPGDSDPLLAQVRLLHKLCLSGESDGPLQKLRLSGESAQTAPLG</sequence>
<evidence type="ECO:0000256" key="4">
    <source>
        <dbReference type="RuleBase" id="RU367133"/>
    </source>
</evidence>
<dbReference type="InterPro" id="IPR019354">
    <property type="entry name" value="SMG8-like"/>
</dbReference>
<organism evidence="5 6">
    <name type="scientific">Amphibalanus amphitrite</name>
    <name type="common">Striped barnacle</name>
    <name type="synonym">Balanus amphitrite</name>
    <dbReference type="NCBI Taxonomy" id="1232801"/>
    <lineage>
        <taxon>Eukaryota</taxon>
        <taxon>Metazoa</taxon>
        <taxon>Ecdysozoa</taxon>
        <taxon>Arthropoda</taxon>
        <taxon>Crustacea</taxon>
        <taxon>Multicrustacea</taxon>
        <taxon>Cirripedia</taxon>
        <taxon>Thoracica</taxon>
        <taxon>Thoracicalcarea</taxon>
        <taxon>Balanomorpha</taxon>
        <taxon>Balanoidea</taxon>
        <taxon>Balanidae</taxon>
        <taxon>Amphibalaninae</taxon>
        <taxon>Amphibalanus</taxon>
    </lineage>
</organism>
<evidence type="ECO:0000256" key="1">
    <source>
        <dbReference type="ARBA" id="ARBA00006443"/>
    </source>
</evidence>
<dbReference type="PANTHER" id="PTHR13091">
    <property type="entry name" value="AMPLIFIED IN BREAST CANCER 2-RELATED"/>
    <property type="match status" value="1"/>
</dbReference>
<dbReference type="OrthoDB" id="63589at2759"/>
<keyword evidence="6" id="KW-1185">Reference proteome</keyword>
<comment type="similarity">
    <text evidence="1 4">Belongs to the SMG8 family.</text>
</comment>
<dbReference type="AlphaFoldDB" id="A0A6A4V6Q5"/>
<dbReference type="GO" id="GO:0000184">
    <property type="term" value="P:nuclear-transcribed mRNA catabolic process, nonsense-mediated decay"/>
    <property type="evidence" value="ECO:0007669"/>
    <property type="project" value="UniProtKB-UniRule"/>
</dbReference>
<comment type="caution">
    <text evidence="5">The sequence shown here is derived from an EMBL/GenBank/DDBJ whole genome shotgun (WGS) entry which is preliminary data.</text>
</comment>
<evidence type="ECO:0000256" key="2">
    <source>
        <dbReference type="ARBA" id="ARBA00023161"/>
    </source>
</evidence>
<accession>A0A6A4V6Q5</accession>